<dbReference type="RefSeq" id="WP_018082368.1">
    <property type="nucleotide sequence ID" value="NZ_AQWM01000013.1"/>
</dbReference>
<evidence type="ECO:0000313" key="2">
    <source>
        <dbReference type="Proteomes" id="UP000017837"/>
    </source>
</evidence>
<organism evidence="1 2">
    <name type="scientific">Asticcacaulis benevestitus DSM 16100 = ATCC BAA-896</name>
    <dbReference type="NCBI Taxonomy" id="1121022"/>
    <lineage>
        <taxon>Bacteria</taxon>
        <taxon>Pseudomonadati</taxon>
        <taxon>Pseudomonadota</taxon>
        <taxon>Alphaproteobacteria</taxon>
        <taxon>Caulobacterales</taxon>
        <taxon>Caulobacteraceae</taxon>
        <taxon>Asticcacaulis</taxon>
    </lineage>
</organism>
<dbReference type="EMBL" id="AWGB01000012">
    <property type="protein sequence ID" value="ESQ92558.1"/>
    <property type="molecule type" value="Genomic_DNA"/>
</dbReference>
<proteinExistence type="predicted"/>
<comment type="caution">
    <text evidence="1">The sequence shown here is derived from an EMBL/GenBank/DDBJ whole genome shotgun (WGS) entry which is preliminary data.</text>
</comment>
<protein>
    <submittedName>
        <fullName evidence="1">Uncharacterized protein</fullName>
    </submittedName>
</protein>
<evidence type="ECO:0000313" key="1">
    <source>
        <dbReference type="EMBL" id="ESQ92558.1"/>
    </source>
</evidence>
<name>V4RMV1_9CAUL</name>
<dbReference type="Proteomes" id="UP000017837">
    <property type="component" value="Unassembled WGS sequence"/>
</dbReference>
<dbReference type="AlphaFoldDB" id="V4RMV1"/>
<reference evidence="1 2" key="1">
    <citation type="journal article" date="2014" name="Nature">
        <title>Sequential evolution of bacterial morphology by co-option of a developmental regulator.</title>
        <authorList>
            <person name="Jiang C."/>
            <person name="Brown P.J."/>
            <person name="Ducret A."/>
            <person name="Brun Y.V."/>
        </authorList>
    </citation>
    <scope>NUCLEOTIDE SEQUENCE [LARGE SCALE GENOMIC DNA]</scope>
    <source>
        <strain evidence="1 2">DSM 16100</strain>
    </source>
</reference>
<accession>V4RMV1</accession>
<gene>
    <name evidence="1" type="ORF">ABENE_07935</name>
</gene>
<dbReference type="STRING" id="1121022.GCA_000376105_02697"/>
<keyword evidence="2" id="KW-1185">Reference proteome</keyword>
<sequence length="64" mass="7155">MFVPSDAVLKQVGQTRAQYNAANPRAEKEWRKAWVVKGTPNDNGYFEMIRTQSAAPKDKTGEGN</sequence>
<dbReference type="PATRIC" id="fig|1121022.4.peg.1595"/>